<feature type="compositionally biased region" description="Acidic residues" evidence="1">
    <location>
        <begin position="459"/>
        <end position="470"/>
    </location>
</feature>
<dbReference type="EMBL" id="JAXLQG010000014">
    <property type="protein sequence ID" value="KAK5532876.1"/>
    <property type="molecule type" value="Genomic_DNA"/>
</dbReference>
<reference evidence="2 3" key="1">
    <citation type="submission" date="2023-06" db="EMBL/GenBank/DDBJ databases">
        <title>Black Yeasts Isolated from many extreme environments.</title>
        <authorList>
            <person name="Coleine C."/>
            <person name="Stajich J.E."/>
            <person name="Selbmann L."/>
        </authorList>
    </citation>
    <scope>NUCLEOTIDE SEQUENCE [LARGE SCALE GENOMIC DNA]</scope>
    <source>
        <strain evidence="2 3">CCFEE 5887</strain>
    </source>
</reference>
<proteinExistence type="predicted"/>
<evidence type="ECO:0000313" key="2">
    <source>
        <dbReference type="EMBL" id="KAK5532876.1"/>
    </source>
</evidence>
<dbReference type="PANTHER" id="PTHR42037">
    <property type="match status" value="1"/>
</dbReference>
<dbReference type="Proteomes" id="UP001345827">
    <property type="component" value="Unassembled WGS sequence"/>
</dbReference>
<accession>A0AAV9Q450</accession>
<sequence length="508" mass="57871">MPREQVNKLLHRFYEPLVLLYVLDPTQGDHVREEANRLPLDITSSKELRRRLVSALAYICDFEKGGDSFTAIFVTQGPLTYYIACNKGPRSKTLSFLRKILDHLEKVYDRDEKQRAKARGKILAECVKFSNKRLKAYWSFLRNVLVRCEEILKDGPGSKAFSALKQGLIESSPDLLTLCYHCYRLLRSPDLNSVRERASLANAQNSRRNPFAQVKHFVGRLAFHVKMVDVLIVAAVRLPSLFQDPQIEPVEGPLEQIQAPALRQKTRLGGIVNRMVRSGNPEMLAELNARLAVLDRTFQVEDLVRRTYEEKNIVPRVHAELILLEYYYQHRADLELFENDRYIGTSKPACYCCSLYMHEHPAAFYQSASHQRIYLNWLPPATLANGPTSASLLTSHSQRMLNRMTELIRTRTIEQIRTQSGRRPKNFDSTTGDTFSIHNVVPLQQGQEVPEPQARDYDSSDQDSTPEGDEDKFISDLATLLEPSSDEKQADSEEDSDSAGGVELLSLS</sequence>
<feature type="region of interest" description="Disordered" evidence="1">
    <location>
        <begin position="444"/>
        <end position="508"/>
    </location>
</feature>
<comment type="caution">
    <text evidence="2">The sequence shown here is derived from an EMBL/GenBank/DDBJ whole genome shotgun (WGS) entry which is preliminary data.</text>
</comment>
<dbReference type="AlphaFoldDB" id="A0AAV9Q450"/>
<dbReference type="Pfam" id="PF14441">
    <property type="entry name" value="OTT_1508_deam"/>
    <property type="match status" value="1"/>
</dbReference>
<name>A0AAV9Q450_9PEZI</name>
<keyword evidence="3" id="KW-1185">Reference proteome</keyword>
<dbReference type="PANTHER" id="PTHR42037:SF1">
    <property type="match status" value="1"/>
</dbReference>
<protein>
    <submittedName>
        <fullName evidence="2">Uncharacterized protein</fullName>
    </submittedName>
</protein>
<organism evidence="2 3">
    <name type="scientific">Vermiconidia calcicola</name>
    <dbReference type="NCBI Taxonomy" id="1690605"/>
    <lineage>
        <taxon>Eukaryota</taxon>
        <taxon>Fungi</taxon>
        <taxon>Dikarya</taxon>
        <taxon>Ascomycota</taxon>
        <taxon>Pezizomycotina</taxon>
        <taxon>Dothideomycetes</taxon>
        <taxon>Dothideomycetidae</taxon>
        <taxon>Mycosphaerellales</taxon>
        <taxon>Extremaceae</taxon>
        <taxon>Vermiconidia</taxon>
    </lineage>
</organism>
<gene>
    <name evidence="2" type="ORF">LTR25_007580</name>
</gene>
<dbReference type="InterPro" id="IPR027796">
    <property type="entry name" value="OTT_1508_deam-like"/>
</dbReference>
<evidence type="ECO:0000313" key="3">
    <source>
        <dbReference type="Proteomes" id="UP001345827"/>
    </source>
</evidence>
<evidence type="ECO:0000256" key="1">
    <source>
        <dbReference type="SAM" id="MobiDB-lite"/>
    </source>
</evidence>